<dbReference type="RefSeq" id="WP_013777964.1">
    <property type="nucleotide sequence ID" value="NC_015519.1"/>
</dbReference>
<evidence type="ECO:0000256" key="3">
    <source>
        <dbReference type="ARBA" id="ARBA00022500"/>
    </source>
</evidence>
<dbReference type="SUPFAM" id="SSF58104">
    <property type="entry name" value="Methyl-accepting chemotaxis protein (MCP) signaling domain"/>
    <property type="match status" value="1"/>
</dbReference>
<feature type="compositionally biased region" description="Basic residues" evidence="10">
    <location>
        <begin position="1"/>
        <end position="19"/>
    </location>
</feature>
<dbReference type="Gene3D" id="3.30.450.20">
    <property type="entry name" value="PAS domain"/>
    <property type="match status" value="2"/>
</dbReference>
<dbReference type="CDD" id="cd18773">
    <property type="entry name" value="PDC1_HK_sensor"/>
    <property type="match status" value="1"/>
</dbReference>
<dbReference type="eggNOG" id="COG0840">
    <property type="taxonomic scope" value="Bacteria"/>
</dbReference>
<dbReference type="HOGENOM" id="CLU_000445_107_19_9"/>
<dbReference type="AlphaFoldDB" id="F4LXD9"/>
<dbReference type="Pfam" id="PF00015">
    <property type="entry name" value="MCPsignal"/>
    <property type="match status" value="1"/>
</dbReference>
<dbReference type="Pfam" id="PF02743">
    <property type="entry name" value="dCache_1"/>
    <property type="match status" value="1"/>
</dbReference>
<reference evidence="15" key="1">
    <citation type="journal article" date="2013" name="Genome Announc.">
        <title>First genome sequence of a syntrophic acetate-oxidizing bacterium, Tepidanaerobacter acetatoxydans strain Re1.</title>
        <authorList>
            <person name="Manzoor S."/>
            <person name="Bongcam-Rudloff E."/>
            <person name="Schnurer A."/>
            <person name="Muller B."/>
        </authorList>
    </citation>
    <scope>NUCLEOTIDE SEQUENCE [LARGE SCALE GENOMIC DNA]</scope>
    <source>
        <strain evidence="15">Re1</strain>
    </source>
</reference>
<dbReference type="Proteomes" id="UP000010802">
    <property type="component" value="Chromosome"/>
</dbReference>
<sequence length="682" mass="74553">MKIKPLKLKRDKKQPKKSKNITTNVKSSLRTKLAAFFVLMSIIPLICMGAVVTYIFRDAITSEVQDKANIIVNNLNDNIDLFIEQNKNLVAFIASTKTVRTMDQDQISSFLYDVAQQNPQVLRIYVANIEDQSVFAVPFATFPDNYNLADEAWYNGALEAKGNFISNVRVDSMSGNSIVSISNVILSDTGQPIGVISADVSLVSLTRIVMNMKVGEEGFAFITDKDGTVVAHKDYKFVKARENYSKYDFVKKALNSEKGFTTYTDDEGKEQFVAFGNYKLLDWGIFVQQPTDEAFAHISSITKTVATISLIVALISLGLSMLLGRIITNPLQALLHVTQSVANNDLTGVVKLKDNTEIGALAASFDTMTLHLKNLVQEVIVAAENLSASAEELASGAEQSSLSAQQVAEAVEQIAVGANDQAKKLEEISEVVNQLVISNGNVEENARSTASSAENMTQKAQESQQKIRLSKDKMDSIKTSVDDSNRIMEDLDVKLREIGNITSIISEIVDQTNLLALNASIEAARAGEHGRGFAVVADEVRKLAEQSGEAAKEISNIVKTIQSSSKFAVNSMADSKKEVEEGQELIQDINDHIDTLITEINKVADRAKNISSELAEQYSHIDTIVRMIYDISSISQETAAGTQEVSASTEEQTATMESISASSQDLAKLAEDLLVLVNKFKV</sequence>
<evidence type="ECO:0000313" key="14">
    <source>
        <dbReference type="EMBL" id="CCP25655.1"/>
    </source>
</evidence>
<feature type="domain" description="HAMP" evidence="13">
    <location>
        <begin position="325"/>
        <end position="377"/>
    </location>
</feature>
<evidence type="ECO:0000313" key="15">
    <source>
        <dbReference type="Proteomes" id="UP000010802"/>
    </source>
</evidence>
<dbReference type="InterPro" id="IPR003660">
    <property type="entry name" value="HAMP_dom"/>
</dbReference>
<feature type="region of interest" description="Disordered" evidence="10">
    <location>
        <begin position="1"/>
        <end position="21"/>
    </location>
</feature>
<evidence type="ECO:0000256" key="6">
    <source>
        <dbReference type="ARBA" id="ARBA00023136"/>
    </source>
</evidence>
<evidence type="ECO:0000256" key="5">
    <source>
        <dbReference type="ARBA" id="ARBA00022989"/>
    </source>
</evidence>
<organism evidence="14 15">
    <name type="scientific">Tepidanaerobacter acetatoxydans (strain DSM 21804 / JCM 16047 / Re1)</name>
    <dbReference type="NCBI Taxonomy" id="1209989"/>
    <lineage>
        <taxon>Bacteria</taxon>
        <taxon>Bacillati</taxon>
        <taxon>Bacillota</taxon>
        <taxon>Clostridia</taxon>
        <taxon>Thermosediminibacterales</taxon>
        <taxon>Tepidanaerobacteraceae</taxon>
        <taxon>Tepidanaerobacter</taxon>
    </lineage>
</organism>
<feature type="transmembrane region" description="Helical" evidence="11">
    <location>
        <begin position="33"/>
        <end position="56"/>
    </location>
</feature>
<dbReference type="PROSITE" id="PS50111">
    <property type="entry name" value="CHEMOTAXIS_TRANSDUC_2"/>
    <property type="match status" value="1"/>
</dbReference>
<dbReference type="PRINTS" id="PR00260">
    <property type="entry name" value="CHEMTRNSDUCR"/>
</dbReference>
<evidence type="ECO:0000256" key="1">
    <source>
        <dbReference type="ARBA" id="ARBA00004651"/>
    </source>
</evidence>
<keyword evidence="2" id="KW-1003">Cell membrane</keyword>
<evidence type="ECO:0000259" key="13">
    <source>
        <dbReference type="PROSITE" id="PS50885"/>
    </source>
</evidence>
<protein>
    <submittedName>
        <fullName evidence="14">Methyl-accepting chemotaxis sensory transducer with Cache sensor</fullName>
    </submittedName>
</protein>
<dbReference type="GO" id="GO:0006935">
    <property type="term" value="P:chemotaxis"/>
    <property type="evidence" value="ECO:0007669"/>
    <property type="project" value="UniProtKB-KW"/>
</dbReference>
<dbReference type="Gene3D" id="1.10.287.950">
    <property type="entry name" value="Methyl-accepting chemotaxis protein"/>
    <property type="match status" value="1"/>
</dbReference>
<proteinExistence type="inferred from homology"/>
<dbReference type="InterPro" id="IPR004089">
    <property type="entry name" value="MCPsignal_dom"/>
</dbReference>
<evidence type="ECO:0000256" key="4">
    <source>
        <dbReference type="ARBA" id="ARBA00022692"/>
    </source>
</evidence>
<dbReference type="SMART" id="SM00304">
    <property type="entry name" value="HAMP"/>
    <property type="match status" value="1"/>
</dbReference>
<gene>
    <name evidence="14" type="ordered locus">TEPIRE1_0936</name>
</gene>
<dbReference type="PANTHER" id="PTHR32089">
    <property type="entry name" value="METHYL-ACCEPTING CHEMOTAXIS PROTEIN MCPB"/>
    <property type="match status" value="1"/>
</dbReference>
<dbReference type="GO" id="GO:0005886">
    <property type="term" value="C:plasma membrane"/>
    <property type="evidence" value="ECO:0007669"/>
    <property type="project" value="UniProtKB-SubCell"/>
</dbReference>
<keyword evidence="15" id="KW-1185">Reference proteome</keyword>
<dbReference type="KEGG" id="tae:TepiRe1_0936"/>
<keyword evidence="6 11" id="KW-0472">Membrane</keyword>
<keyword evidence="3" id="KW-0145">Chemotaxis</keyword>
<evidence type="ECO:0000256" key="2">
    <source>
        <dbReference type="ARBA" id="ARBA00022475"/>
    </source>
</evidence>
<feature type="domain" description="Methyl-accepting transducer" evidence="12">
    <location>
        <begin position="396"/>
        <end position="653"/>
    </location>
</feature>
<evidence type="ECO:0000256" key="8">
    <source>
        <dbReference type="ARBA" id="ARBA00029447"/>
    </source>
</evidence>
<comment type="similarity">
    <text evidence="8">Belongs to the methyl-accepting chemotaxis (MCP) protein family.</text>
</comment>
<keyword evidence="4 11" id="KW-0812">Transmembrane</keyword>
<evidence type="ECO:0000256" key="9">
    <source>
        <dbReference type="PROSITE-ProRule" id="PRU00284"/>
    </source>
</evidence>
<dbReference type="SMART" id="SM00283">
    <property type="entry name" value="MA"/>
    <property type="match status" value="1"/>
</dbReference>
<evidence type="ECO:0000259" key="12">
    <source>
        <dbReference type="PROSITE" id="PS50111"/>
    </source>
</evidence>
<dbReference type="FunFam" id="1.10.287.950:FF:000001">
    <property type="entry name" value="Methyl-accepting chemotaxis sensory transducer"/>
    <property type="match status" value="1"/>
</dbReference>
<dbReference type="PANTHER" id="PTHR32089:SF112">
    <property type="entry name" value="LYSOZYME-LIKE PROTEIN-RELATED"/>
    <property type="match status" value="1"/>
</dbReference>
<accession>F4LXD9</accession>
<keyword evidence="7 9" id="KW-0807">Transducer</keyword>
<accession>L0RXI0</accession>
<name>F4LXD9_TEPAE</name>
<evidence type="ECO:0000256" key="10">
    <source>
        <dbReference type="SAM" id="MobiDB-lite"/>
    </source>
</evidence>
<dbReference type="InterPro" id="IPR033479">
    <property type="entry name" value="dCache_1"/>
</dbReference>
<dbReference type="STRING" id="1209989.TepRe1_0866"/>
<dbReference type="PROSITE" id="PS50885">
    <property type="entry name" value="HAMP"/>
    <property type="match status" value="1"/>
</dbReference>
<dbReference type="CDD" id="cd11386">
    <property type="entry name" value="MCP_signal"/>
    <property type="match status" value="1"/>
</dbReference>
<dbReference type="GO" id="GO:0004888">
    <property type="term" value="F:transmembrane signaling receptor activity"/>
    <property type="evidence" value="ECO:0007669"/>
    <property type="project" value="InterPro"/>
</dbReference>
<dbReference type="OrthoDB" id="13222at2"/>
<evidence type="ECO:0000256" key="11">
    <source>
        <dbReference type="SAM" id="Phobius"/>
    </source>
</evidence>
<dbReference type="CDD" id="cd12912">
    <property type="entry name" value="PDC2_MCP_like"/>
    <property type="match status" value="1"/>
</dbReference>
<keyword evidence="5 11" id="KW-1133">Transmembrane helix</keyword>
<dbReference type="Pfam" id="PF00672">
    <property type="entry name" value="HAMP"/>
    <property type="match status" value="1"/>
</dbReference>
<dbReference type="CDD" id="cd06225">
    <property type="entry name" value="HAMP"/>
    <property type="match status" value="1"/>
</dbReference>
<comment type="subcellular location">
    <subcellularLocation>
        <location evidence="1">Cell membrane</location>
        <topology evidence="1">Multi-pass membrane protein</topology>
    </subcellularLocation>
</comment>
<dbReference type="KEGG" id="tep:TepRe1_0866"/>
<dbReference type="InterPro" id="IPR004090">
    <property type="entry name" value="Chemotax_Me-accpt_rcpt"/>
</dbReference>
<dbReference type="PATRIC" id="fig|1209989.3.peg.1036"/>
<evidence type="ECO:0000256" key="7">
    <source>
        <dbReference type="ARBA" id="ARBA00023224"/>
    </source>
</evidence>
<dbReference type="GO" id="GO:0007165">
    <property type="term" value="P:signal transduction"/>
    <property type="evidence" value="ECO:0007669"/>
    <property type="project" value="UniProtKB-KW"/>
</dbReference>
<dbReference type="EMBL" id="HF563609">
    <property type="protein sequence ID" value="CCP25655.1"/>
    <property type="molecule type" value="Genomic_DNA"/>
</dbReference>